<dbReference type="AlphaFoldDB" id="A0AA86SB77"/>
<keyword evidence="3" id="KW-1185">Reference proteome</keyword>
<sequence length="80" mass="9076">MASEKVHNFSPPHFSPILKRENGPPNIHSRCALQNNTKCTQQKTANTAETSLTTQFTMHTYLACIYSVHKAMKEEERGRS</sequence>
<dbReference type="Proteomes" id="UP001189624">
    <property type="component" value="Chromosome 4"/>
</dbReference>
<organism evidence="2 3">
    <name type="scientific">Sphenostylis stenocarpa</name>
    <dbReference type="NCBI Taxonomy" id="92480"/>
    <lineage>
        <taxon>Eukaryota</taxon>
        <taxon>Viridiplantae</taxon>
        <taxon>Streptophyta</taxon>
        <taxon>Embryophyta</taxon>
        <taxon>Tracheophyta</taxon>
        <taxon>Spermatophyta</taxon>
        <taxon>Magnoliopsida</taxon>
        <taxon>eudicotyledons</taxon>
        <taxon>Gunneridae</taxon>
        <taxon>Pentapetalae</taxon>
        <taxon>rosids</taxon>
        <taxon>fabids</taxon>
        <taxon>Fabales</taxon>
        <taxon>Fabaceae</taxon>
        <taxon>Papilionoideae</taxon>
        <taxon>50 kb inversion clade</taxon>
        <taxon>NPAAA clade</taxon>
        <taxon>indigoferoid/millettioid clade</taxon>
        <taxon>Phaseoleae</taxon>
        <taxon>Sphenostylis</taxon>
    </lineage>
</organism>
<accession>A0AA86SB77</accession>
<protein>
    <submittedName>
        <fullName evidence="2">Uncharacterized protein</fullName>
    </submittedName>
</protein>
<reference evidence="2" key="1">
    <citation type="submission" date="2023-10" db="EMBL/GenBank/DDBJ databases">
        <authorList>
            <person name="Domelevo Entfellner J.-B."/>
        </authorList>
    </citation>
    <scope>NUCLEOTIDE SEQUENCE</scope>
</reference>
<proteinExistence type="predicted"/>
<dbReference type="Gramene" id="rna-AYBTSS11_LOCUS14251">
    <property type="protein sequence ID" value="CAJ1950435.1"/>
    <property type="gene ID" value="gene-AYBTSS11_LOCUS14251"/>
</dbReference>
<name>A0AA86SB77_9FABA</name>
<evidence type="ECO:0000313" key="3">
    <source>
        <dbReference type="Proteomes" id="UP001189624"/>
    </source>
</evidence>
<dbReference type="EMBL" id="OY731401">
    <property type="protein sequence ID" value="CAJ1950435.1"/>
    <property type="molecule type" value="Genomic_DNA"/>
</dbReference>
<evidence type="ECO:0000313" key="2">
    <source>
        <dbReference type="EMBL" id="CAJ1950435.1"/>
    </source>
</evidence>
<gene>
    <name evidence="2" type="ORF">AYBTSS11_LOCUS14251</name>
</gene>
<feature type="region of interest" description="Disordered" evidence="1">
    <location>
        <begin position="1"/>
        <end position="30"/>
    </location>
</feature>
<evidence type="ECO:0000256" key="1">
    <source>
        <dbReference type="SAM" id="MobiDB-lite"/>
    </source>
</evidence>